<dbReference type="GO" id="GO:0006431">
    <property type="term" value="P:methionyl-tRNA aminoacylation"/>
    <property type="evidence" value="ECO:0007669"/>
    <property type="project" value="InterPro"/>
</dbReference>
<evidence type="ECO:0000256" key="2">
    <source>
        <dbReference type="ARBA" id="ARBA00022741"/>
    </source>
</evidence>
<evidence type="ECO:0000313" key="8">
    <source>
        <dbReference type="EMBL" id="RDH42904.1"/>
    </source>
</evidence>
<name>A0A4P9VKK3_9GAMM</name>
<keyword evidence="5 6" id="KW-0030">Aminoacyl-tRNA synthetase</keyword>
<dbReference type="GO" id="GO:0005524">
    <property type="term" value="F:ATP binding"/>
    <property type="evidence" value="ECO:0007669"/>
    <property type="project" value="UniProtKB-KW"/>
</dbReference>
<evidence type="ECO:0000256" key="3">
    <source>
        <dbReference type="ARBA" id="ARBA00022840"/>
    </source>
</evidence>
<dbReference type="SUPFAM" id="SSF52374">
    <property type="entry name" value="Nucleotidylyl transferase"/>
    <property type="match status" value="1"/>
</dbReference>
<dbReference type="InterPro" id="IPR033911">
    <property type="entry name" value="MetRS_core"/>
</dbReference>
<dbReference type="AlphaFoldDB" id="A0A4P9VKK3"/>
<evidence type="ECO:0000256" key="5">
    <source>
        <dbReference type="ARBA" id="ARBA00023146"/>
    </source>
</evidence>
<keyword evidence="4 6" id="KW-0648">Protein biosynthesis</keyword>
<accession>A0A4P9VKK3</accession>
<proteinExistence type="inferred from homology"/>
<dbReference type="FunFam" id="2.170.220.10:FF:000003">
    <property type="entry name" value="Methionine--tRNA ligase"/>
    <property type="match status" value="1"/>
</dbReference>
<evidence type="ECO:0000256" key="6">
    <source>
        <dbReference type="RuleBase" id="RU363039"/>
    </source>
</evidence>
<dbReference type="InterPro" id="IPR023457">
    <property type="entry name" value="Met-tRNA_synth_2"/>
</dbReference>
<dbReference type="PANTHER" id="PTHR43326:SF1">
    <property type="entry name" value="METHIONINE--TRNA LIGASE, MITOCHONDRIAL"/>
    <property type="match status" value="1"/>
</dbReference>
<dbReference type="PANTHER" id="PTHR43326">
    <property type="entry name" value="METHIONYL-TRNA SYNTHETASE"/>
    <property type="match status" value="1"/>
</dbReference>
<evidence type="ECO:0000313" key="9">
    <source>
        <dbReference type="Proteomes" id="UP000257039"/>
    </source>
</evidence>
<dbReference type="InterPro" id="IPR015413">
    <property type="entry name" value="Methionyl/Leucyl_tRNA_Synth"/>
</dbReference>
<keyword evidence="9" id="KW-1185">Reference proteome</keyword>
<dbReference type="Gene3D" id="2.170.220.10">
    <property type="match status" value="1"/>
</dbReference>
<dbReference type="Gene3D" id="3.40.50.620">
    <property type="entry name" value="HUPs"/>
    <property type="match status" value="1"/>
</dbReference>
<dbReference type="GO" id="GO:0004825">
    <property type="term" value="F:methionine-tRNA ligase activity"/>
    <property type="evidence" value="ECO:0007669"/>
    <property type="project" value="InterPro"/>
</dbReference>
<evidence type="ECO:0000256" key="1">
    <source>
        <dbReference type="ARBA" id="ARBA00022598"/>
    </source>
</evidence>
<keyword evidence="3 6" id="KW-0067">ATP-binding</keyword>
<gene>
    <name evidence="8" type="ORF">B9G39_05250</name>
</gene>
<evidence type="ECO:0000256" key="4">
    <source>
        <dbReference type="ARBA" id="ARBA00022917"/>
    </source>
</evidence>
<reference evidence="8 9" key="1">
    <citation type="submission" date="2017-04" db="EMBL/GenBank/DDBJ databases">
        <title>Draft genome sequence of Zooshikella ganghwensis VG4 isolated from Red Sea sediments.</title>
        <authorList>
            <person name="Rehman Z."/>
            <person name="Alam I."/>
            <person name="Kamau A."/>
            <person name="Bajic V."/>
            <person name="Leiknes T."/>
        </authorList>
    </citation>
    <scope>NUCLEOTIDE SEQUENCE [LARGE SCALE GENOMIC DNA]</scope>
    <source>
        <strain evidence="8 9">VG4</strain>
    </source>
</reference>
<dbReference type="Pfam" id="PF09334">
    <property type="entry name" value="tRNA-synt_1g"/>
    <property type="match status" value="1"/>
</dbReference>
<evidence type="ECO:0000259" key="7">
    <source>
        <dbReference type="Pfam" id="PF09334"/>
    </source>
</evidence>
<dbReference type="PRINTS" id="PR01041">
    <property type="entry name" value="TRNASYNTHMET"/>
</dbReference>
<comment type="similarity">
    <text evidence="6">Belongs to the class-I aminoacyl-tRNA synthetase family.</text>
</comment>
<dbReference type="Proteomes" id="UP000257039">
    <property type="component" value="Unassembled WGS sequence"/>
</dbReference>
<dbReference type="EMBL" id="NDXW01000001">
    <property type="protein sequence ID" value="RDH42904.1"/>
    <property type="molecule type" value="Genomic_DNA"/>
</dbReference>
<protein>
    <recommendedName>
        <fullName evidence="7">Methionyl/Leucyl tRNA synthetase domain-containing protein</fullName>
    </recommendedName>
</protein>
<feature type="domain" description="Methionyl/Leucyl tRNA synthetase" evidence="7">
    <location>
        <begin position="4"/>
        <end position="143"/>
    </location>
</feature>
<organism evidence="8 9">
    <name type="scientific">Zooshikella ganghwensis</name>
    <dbReference type="NCBI Taxonomy" id="202772"/>
    <lineage>
        <taxon>Bacteria</taxon>
        <taxon>Pseudomonadati</taxon>
        <taxon>Pseudomonadota</taxon>
        <taxon>Gammaproteobacteria</taxon>
        <taxon>Oceanospirillales</taxon>
        <taxon>Zooshikellaceae</taxon>
        <taxon>Zooshikella</taxon>
    </lineage>
</organism>
<keyword evidence="2 6" id="KW-0547">Nucleotide-binding</keyword>
<dbReference type="InterPro" id="IPR014729">
    <property type="entry name" value="Rossmann-like_a/b/a_fold"/>
</dbReference>
<sequence>MTNIITTPIFYANGAPHLGHAYSGYLADVFKRFHSLTSDNSCCLITGTDEHGQKILEAAKFSQVGIQQFVDDKAQAFKALWPELAVQVDVFVRTSEEQHLKLIQTIWHKLLEKGDVYLGYYQGLYCLGCEQYYTAYELEDNCCPIHKAPVENKSEETYLFRLDAYRQQLIEHYLNSSDFITPNYYCQVILDYLNQGPLDDLSVSRVNIPWGIKVPNHQEHTIYVWIDALFSYITALCTRQFYAYYLIKYK</sequence>
<keyword evidence="1 6" id="KW-0436">Ligase</keyword>
<dbReference type="RefSeq" id="WP_094786332.1">
    <property type="nucleotide sequence ID" value="NZ_NDXW01000001.1"/>
</dbReference>
<comment type="caution">
    <text evidence="8">The sequence shown here is derived from an EMBL/GenBank/DDBJ whole genome shotgun (WGS) entry which is preliminary data.</text>
</comment>